<dbReference type="GO" id="GO:0000978">
    <property type="term" value="F:RNA polymerase II cis-regulatory region sequence-specific DNA binding"/>
    <property type="evidence" value="ECO:0007669"/>
    <property type="project" value="TreeGrafter"/>
</dbReference>
<dbReference type="Gene3D" id="3.30.160.60">
    <property type="entry name" value="Classic Zinc Finger"/>
    <property type="match status" value="5"/>
</dbReference>
<sequence length="487" mass="56914">MLQYLKMAPLIIDFEKVCRLCLRDDDGNSKMVSIFEKPVLEETIRNCVQIEVLLNTDEPTNICTSCILSLDSWAKFKLLCDNTNAFLQQYRQDKNESDLVFNSDITNLGPMGFTPSQMSDLSISFFESDSLWNGLTQPWNENDPICTDSPFPKYMKKVQPPEDLINDTISGKECLDLALNVLSKKGSNFTKANWWNPKAISMKKIQKENEKPILKNGISKSMAKYNRYQRKTYSCNLCLEKFTKFNDLIMHDTEVHTNMPKNYSCKKCGKLFLSEERLDIHEKVHREKSFVCQMCQKKFTQQKTLDIHLNVHIGLYPCQKCDFKAQTMYNLKIHENTHSKVKEYCCQECKKEFSTVSSLRRHNRLVHQKLVWFRCDKCDYSTSQPSNMKYHKSSHEPQNCICDHCGARFKNRDLFKVHLKTHEEAKLSCAHCGKLFKKKSHLKEHLSSCYALGYSIKQFKCDACEKYFTRIKTLHNHKNKCHPIIEI</sequence>
<feature type="binding site" evidence="7">
    <location>
        <position position="18"/>
    </location>
    <ligand>
        <name>Zn(2+)</name>
        <dbReference type="ChEBI" id="CHEBI:29105"/>
    </ligand>
</feature>
<dbReference type="InterPro" id="IPR012934">
    <property type="entry name" value="Znf_AD"/>
</dbReference>
<evidence type="ECO:0000259" key="8">
    <source>
        <dbReference type="PROSITE" id="PS50157"/>
    </source>
</evidence>
<dbReference type="SMART" id="SM00868">
    <property type="entry name" value="zf-AD"/>
    <property type="match status" value="1"/>
</dbReference>
<evidence type="ECO:0000256" key="7">
    <source>
        <dbReference type="PROSITE-ProRule" id="PRU01263"/>
    </source>
</evidence>
<dbReference type="InterPro" id="IPR013087">
    <property type="entry name" value="Znf_C2H2_type"/>
</dbReference>
<feature type="domain" description="C2H2-type" evidence="8">
    <location>
        <begin position="427"/>
        <end position="445"/>
    </location>
</feature>
<feature type="binding site" evidence="7">
    <location>
        <position position="63"/>
    </location>
    <ligand>
        <name>Zn(2+)</name>
        <dbReference type="ChEBI" id="CHEBI:29105"/>
    </ligand>
</feature>
<dbReference type="PROSITE" id="PS51915">
    <property type="entry name" value="ZAD"/>
    <property type="match status" value="1"/>
</dbReference>
<feature type="domain" description="C2H2-type" evidence="8">
    <location>
        <begin position="316"/>
        <end position="343"/>
    </location>
</feature>
<evidence type="ECO:0000313" key="10">
    <source>
        <dbReference type="EMBL" id="MBW13106.1"/>
    </source>
</evidence>
<evidence type="ECO:0000256" key="2">
    <source>
        <dbReference type="ARBA" id="ARBA00022737"/>
    </source>
</evidence>
<evidence type="ECO:0000256" key="1">
    <source>
        <dbReference type="ARBA" id="ARBA00022723"/>
    </source>
</evidence>
<dbReference type="EMBL" id="GFXV01001301">
    <property type="protein sequence ID" value="MBW13106.1"/>
    <property type="molecule type" value="Transcribed_RNA"/>
</dbReference>
<feature type="domain" description="C2H2-type" evidence="8">
    <location>
        <begin position="344"/>
        <end position="367"/>
    </location>
</feature>
<reference evidence="10" key="1">
    <citation type="submission" date="2017-10" db="EMBL/GenBank/DDBJ databases">
        <title>Transcriptome Assembly of Sugarcane Aphid Adults.</title>
        <authorList>
            <person name="Scully E.D."/>
            <person name="Palmer N.A."/>
            <person name="Geib S.M."/>
            <person name="Sarath G."/>
            <person name="Sattler S.E."/>
        </authorList>
    </citation>
    <scope>NUCLEOTIDE SEQUENCE</scope>
    <source>
        <tissue evidence="10">Whole body</tissue>
    </source>
</reference>
<dbReference type="GO" id="GO:0008270">
    <property type="term" value="F:zinc ion binding"/>
    <property type="evidence" value="ECO:0007669"/>
    <property type="project" value="UniProtKB-UniRule"/>
</dbReference>
<dbReference type="Pfam" id="PF07776">
    <property type="entry name" value="zf-AD"/>
    <property type="match status" value="1"/>
</dbReference>
<proteinExistence type="predicted"/>
<dbReference type="Gene3D" id="3.40.1800.20">
    <property type="match status" value="1"/>
</dbReference>
<feature type="domain" description="C2H2-type" evidence="8">
    <location>
        <begin position="400"/>
        <end position="427"/>
    </location>
</feature>
<feature type="domain" description="C2H2-type" evidence="8">
    <location>
        <begin position="290"/>
        <end position="317"/>
    </location>
</feature>
<name>A0A2H8TG62_9HEMI</name>
<dbReference type="GO" id="GO:0001228">
    <property type="term" value="F:DNA-binding transcription activator activity, RNA polymerase II-specific"/>
    <property type="evidence" value="ECO:0007669"/>
    <property type="project" value="TreeGrafter"/>
</dbReference>
<feature type="binding site" evidence="7">
    <location>
        <position position="66"/>
    </location>
    <ligand>
        <name>Zn(2+)</name>
        <dbReference type="ChEBI" id="CHEBI:29105"/>
    </ligand>
</feature>
<dbReference type="PROSITE" id="PS00028">
    <property type="entry name" value="ZINC_FINGER_C2H2_1"/>
    <property type="match status" value="6"/>
</dbReference>
<keyword evidence="1 7" id="KW-0479">Metal-binding</keyword>
<dbReference type="SUPFAM" id="SSF57716">
    <property type="entry name" value="Glucocorticoid receptor-like (DNA-binding domain)"/>
    <property type="match status" value="1"/>
</dbReference>
<feature type="domain" description="C2H2-type" evidence="8">
    <location>
        <begin position="459"/>
        <end position="482"/>
    </location>
</feature>
<keyword evidence="5" id="KW-0539">Nucleus</keyword>
<keyword evidence="4 7" id="KW-0862">Zinc</keyword>
<gene>
    <name evidence="10" type="primary">Zfp112_1</name>
</gene>
<keyword evidence="3 6" id="KW-0863">Zinc-finger</keyword>
<feature type="domain" description="C2H2-type" evidence="8">
    <location>
        <begin position="233"/>
        <end position="261"/>
    </location>
</feature>
<dbReference type="PANTHER" id="PTHR24393:SF34">
    <property type="entry name" value="PR_SET DOMAIN 13"/>
    <property type="match status" value="1"/>
</dbReference>
<dbReference type="PANTHER" id="PTHR24393">
    <property type="entry name" value="ZINC FINGER PROTEIN"/>
    <property type="match status" value="1"/>
</dbReference>
<evidence type="ECO:0000256" key="5">
    <source>
        <dbReference type="ARBA" id="ARBA00023242"/>
    </source>
</evidence>
<dbReference type="SMART" id="SM00355">
    <property type="entry name" value="ZnF_C2H2"/>
    <property type="match status" value="9"/>
</dbReference>
<feature type="binding site" evidence="7">
    <location>
        <position position="21"/>
    </location>
    <ligand>
        <name>Zn(2+)</name>
        <dbReference type="ChEBI" id="CHEBI:29105"/>
    </ligand>
</feature>
<dbReference type="Pfam" id="PF00096">
    <property type="entry name" value="zf-C2H2"/>
    <property type="match status" value="3"/>
</dbReference>
<evidence type="ECO:0000256" key="3">
    <source>
        <dbReference type="ARBA" id="ARBA00022771"/>
    </source>
</evidence>
<accession>A0A2H8TG62</accession>
<evidence type="ECO:0000259" key="9">
    <source>
        <dbReference type="PROSITE" id="PS51915"/>
    </source>
</evidence>
<evidence type="ECO:0000256" key="4">
    <source>
        <dbReference type="ARBA" id="ARBA00022833"/>
    </source>
</evidence>
<dbReference type="AlphaFoldDB" id="A0A2H8TG62"/>
<dbReference type="InterPro" id="IPR036236">
    <property type="entry name" value="Znf_C2H2_sf"/>
</dbReference>
<feature type="domain" description="ZAD" evidence="9">
    <location>
        <begin position="16"/>
        <end position="90"/>
    </location>
</feature>
<dbReference type="GO" id="GO:0005634">
    <property type="term" value="C:nucleus"/>
    <property type="evidence" value="ECO:0007669"/>
    <property type="project" value="InterPro"/>
</dbReference>
<organism evidence="10">
    <name type="scientific">Melanaphis sacchari</name>
    <dbReference type="NCBI Taxonomy" id="742174"/>
    <lineage>
        <taxon>Eukaryota</taxon>
        <taxon>Metazoa</taxon>
        <taxon>Ecdysozoa</taxon>
        <taxon>Arthropoda</taxon>
        <taxon>Hexapoda</taxon>
        <taxon>Insecta</taxon>
        <taxon>Pterygota</taxon>
        <taxon>Neoptera</taxon>
        <taxon>Paraneoptera</taxon>
        <taxon>Hemiptera</taxon>
        <taxon>Sternorrhyncha</taxon>
        <taxon>Aphidomorpha</taxon>
        <taxon>Aphidoidea</taxon>
        <taxon>Aphididae</taxon>
        <taxon>Aphidini</taxon>
        <taxon>Melanaphis</taxon>
    </lineage>
</organism>
<feature type="domain" description="C2H2-type" evidence="8">
    <location>
        <begin position="263"/>
        <end position="290"/>
    </location>
</feature>
<evidence type="ECO:0000256" key="6">
    <source>
        <dbReference type="PROSITE-ProRule" id="PRU00042"/>
    </source>
</evidence>
<feature type="domain" description="C2H2-type" evidence="8">
    <location>
        <begin position="373"/>
        <end position="400"/>
    </location>
</feature>
<dbReference type="PROSITE" id="PS50157">
    <property type="entry name" value="ZINC_FINGER_C2H2_2"/>
    <property type="match status" value="9"/>
</dbReference>
<dbReference type="OrthoDB" id="6105938at2759"/>
<keyword evidence="2" id="KW-0677">Repeat</keyword>
<protein>
    <submittedName>
        <fullName evidence="10">Zinc finger protein 112</fullName>
    </submittedName>
</protein>
<dbReference type="SUPFAM" id="SSF57667">
    <property type="entry name" value="beta-beta-alpha zinc fingers"/>
    <property type="match status" value="4"/>
</dbReference>
<dbReference type="FunFam" id="3.30.160.60:FF:000100">
    <property type="entry name" value="Zinc finger 45-like"/>
    <property type="match status" value="1"/>
</dbReference>